<dbReference type="EMBL" id="LAZR01030838">
    <property type="protein sequence ID" value="KKL55450.1"/>
    <property type="molecule type" value="Genomic_DNA"/>
</dbReference>
<feature type="transmembrane region" description="Helical" evidence="1">
    <location>
        <begin position="12"/>
        <end position="29"/>
    </location>
</feature>
<evidence type="ECO:0000256" key="1">
    <source>
        <dbReference type="SAM" id="Phobius"/>
    </source>
</evidence>
<gene>
    <name evidence="2" type="ORF">LCGC14_2255300</name>
</gene>
<keyword evidence="1" id="KW-0812">Transmembrane</keyword>
<keyword evidence="1" id="KW-1133">Transmembrane helix</keyword>
<accession>A0A0F9FDU1</accession>
<reference evidence="2" key="1">
    <citation type="journal article" date="2015" name="Nature">
        <title>Complex archaea that bridge the gap between prokaryotes and eukaryotes.</title>
        <authorList>
            <person name="Spang A."/>
            <person name="Saw J.H."/>
            <person name="Jorgensen S.L."/>
            <person name="Zaremba-Niedzwiedzka K."/>
            <person name="Martijn J."/>
            <person name="Lind A.E."/>
            <person name="van Eijk R."/>
            <person name="Schleper C."/>
            <person name="Guy L."/>
            <person name="Ettema T.J."/>
        </authorList>
    </citation>
    <scope>NUCLEOTIDE SEQUENCE</scope>
</reference>
<name>A0A0F9FDU1_9ZZZZ</name>
<organism evidence="2">
    <name type="scientific">marine sediment metagenome</name>
    <dbReference type="NCBI Taxonomy" id="412755"/>
    <lineage>
        <taxon>unclassified sequences</taxon>
        <taxon>metagenomes</taxon>
        <taxon>ecological metagenomes</taxon>
    </lineage>
</organism>
<comment type="caution">
    <text evidence="2">The sequence shown here is derived from an EMBL/GenBank/DDBJ whole genome shotgun (WGS) entry which is preliminary data.</text>
</comment>
<keyword evidence="1" id="KW-0472">Membrane</keyword>
<dbReference type="AlphaFoldDB" id="A0A0F9FDU1"/>
<protein>
    <submittedName>
        <fullName evidence="2">Uncharacterized protein</fullName>
    </submittedName>
</protein>
<evidence type="ECO:0000313" key="2">
    <source>
        <dbReference type="EMBL" id="KKL55450.1"/>
    </source>
</evidence>
<sequence length="63" mass="7082">MNYSYAKTLKKGIKYFVLFGLPWLVSVFIKEMPEIANISIGGLLVMATNWLKNKYGVKLGGLL</sequence>
<proteinExistence type="predicted"/>